<dbReference type="PANTHER" id="PTHR43060">
    <property type="entry name" value="3-HYDROXYISOBUTYRATE DEHYDROGENASE-LIKE 1, MITOCHONDRIAL-RELATED"/>
    <property type="match status" value="1"/>
</dbReference>
<evidence type="ECO:0000259" key="2">
    <source>
        <dbReference type="Pfam" id="PF03446"/>
    </source>
</evidence>
<feature type="domain" description="6-phosphogluconate dehydrogenase NADP-binding" evidence="2">
    <location>
        <begin position="2"/>
        <end position="137"/>
    </location>
</feature>
<keyword evidence="4" id="KW-0614">Plasmid</keyword>
<reference evidence="5" key="1">
    <citation type="submission" date="2017-11" db="EMBL/GenBank/DDBJ databases">
        <title>Genome sequence of Pantoea sp. MSR2.</title>
        <authorList>
            <person name="Nascimento F.X."/>
        </authorList>
    </citation>
    <scope>NUCLEOTIDE SEQUENCE [LARGE SCALE GENOMIC DNA]</scope>
    <source>
        <strain evidence="5">MSR2</strain>
        <plasmid evidence="5">pmsr2c</plasmid>
    </source>
</reference>
<reference evidence="3" key="3">
    <citation type="submission" date="2023-07" db="EMBL/GenBank/DDBJ databases">
        <title>The extreme plant-growth-promoting properties of Pantoea phytobeneficialis PF55 revealed by functional and genomic analysis.</title>
        <authorList>
            <person name="Nascimento F.X."/>
            <person name="Marcio R.J."/>
        </authorList>
    </citation>
    <scope>NUCLEOTIDE SEQUENCE</scope>
    <source>
        <strain evidence="3">PF55</strain>
    </source>
</reference>
<dbReference type="InterPro" id="IPR036291">
    <property type="entry name" value="NAD(P)-bd_dom_sf"/>
</dbReference>
<reference evidence="4" key="2">
    <citation type="journal article" date="2020" name="Environ. Microbiol.">
        <title>The extreme plant-growth-promoting properties of Pantoea phytobeneficialis MSR2 revealed by functional and genomic analysis.</title>
        <authorList>
            <person name="Nascimento F.X."/>
            <person name="Hernandez A.G."/>
            <person name="Glick B.R."/>
            <person name="Rossi M.J."/>
        </authorList>
    </citation>
    <scope>NUCLEOTIDE SEQUENCE</scope>
    <source>
        <strain evidence="4">MSR2</strain>
    </source>
</reference>
<keyword evidence="6" id="KW-1185">Reference proteome</keyword>
<dbReference type="EMBL" id="JAUOOM010000006">
    <property type="protein sequence ID" value="MDO6406629.1"/>
    <property type="molecule type" value="Genomic_DNA"/>
</dbReference>
<sequence length="244" mass="25520">MAVWNRTPAAVKELASAGAIIGKTPREAVASADVVLSMVRDDDVSHEVWLDAEHGALAGMQPHSIAIESSTLTPGWIKTLAAEMATHTRHFVEAPVSGSRPQAEAGTLVWFAGGEQDVIKKIQPVLLQMGSVVYHTGAHGSAALTKLATNALMGVQVTAIAEIIGILNQEGADVARVLNAVSGTSCWSPLAGGIPASYRRRTGRGQYVRCGKAVSLKEEEALRNNFAVTIAVGQPTLHGGKICG</sequence>
<dbReference type="Proteomes" id="UP001171299">
    <property type="component" value="Unassembled WGS sequence"/>
</dbReference>
<dbReference type="EMBL" id="CP024639">
    <property type="protein sequence ID" value="QGR09720.1"/>
    <property type="molecule type" value="Genomic_DNA"/>
</dbReference>
<dbReference type="RefSeq" id="WP_208726900.1">
    <property type="nucleotide sequence ID" value="NZ_CP024639.1"/>
</dbReference>
<dbReference type="EC" id="1.1.-.-" evidence="3"/>
<dbReference type="SUPFAM" id="SSF48179">
    <property type="entry name" value="6-phosphogluconate dehydrogenase C-terminal domain-like"/>
    <property type="match status" value="1"/>
</dbReference>
<gene>
    <name evidence="4" type="ORF">CTZ24_24990</name>
    <name evidence="3" type="ORF">Q3404_08575</name>
</gene>
<accession>A0AAP9HAF5</accession>
<dbReference type="GO" id="GO:0050661">
    <property type="term" value="F:NADP binding"/>
    <property type="evidence" value="ECO:0007669"/>
    <property type="project" value="InterPro"/>
</dbReference>
<dbReference type="PANTHER" id="PTHR43060:SF15">
    <property type="entry name" value="3-HYDROXYISOBUTYRATE DEHYDROGENASE-LIKE 1, MITOCHONDRIAL-RELATED"/>
    <property type="match status" value="1"/>
</dbReference>
<dbReference type="Gene3D" id="3.40.50.720">
    <property type="entry name" value="NAD(P)-binding Rossmann-like Domain"/>
    <property type="match status" value="1"/>
</dbReference>
<dbReference type="GO" id="GO:0016616">
    <property type="term" value="F:oxidoreductase activity, acting on the CH-OH group of donors, NAD or NADP as acceptor"/>
    <property type="evidence" value="ECO:0007669"/>
    <property type="project" value="UniProtKB-ARBA"/>
</dbReference>
<geneLocation type="plasmid" evidence="5">
    <name>pmsr2c</name>
</geneLocation>
<dbReference type="InterPro" id="IPR006115">
    <property type="entry name" value="6PGDH_NADP-bd"/>
</dbReference>
<protein>
    <submittedName>
        <fullName evidence="3">NAD(P)-dependent oxidoreductase</fullName>
        <ecNumber evidence="3">1.1.-.-</ecNumber>
    </submittedName>
</protein>
<dbReference type="SUPFAM" id="SSF51735">
    <property type="entry name" value="NAD(P)-binding Rossmann-fold domains"/>
    <property type="match status" value="1"/>
</dbReference>
<name>A0AAP9HAF5_9GAMM</name>
<dbReference type="InterPro" id="IPR008927">
    <property type="entry name" value="6-PGluconate_DH-like_C_sf"/>
</dbReference>
<evidence type="ECO:0000313" key="6">
    <source>
        <dbReference type="Proteomes" id="UP001171299"/>
    </source>
</evidence>
<evidence type="ECO:0000313" key="5">
    <source>
        <dbReference type="Proteomes" id="UP000424872"/>
    </source>
</evidence>
<dbReference type="KEGG" id="ppho:CTZ24_24990"/>
<dbReference type="AlphaFoldDB" id="A0AAP9HAF5"/>
<dbReference type="Pfam" id="PF03446">
    <property type="entry name" value="NAD_binding_2"/>
    <property type="match status" value="1"/>
</dbReference>
<organism evidence="4 5">
    <name type="scientific">Pantoea phytobeneficialis</name>
    <dbReference type="NCBI Taxonomy" id="2052056"/>
    <lineage>
        <taxon>Bacteria</taxon>
        <taxon>Pseudomonadati</taxon>
        <taxon>Pseudomonadota</taxon>
        <taxon>Gammaproteobacteria</taxon>
        <taxon>Enterobacterales</taxon>
        <taxon>Erwiniaceae</taxon>
        <taxon>Pantoea</taxon>
    </lineage>
</organism>
<proteinExistence type="predicted"/>
<geneLocation type="plasmid" evidence="4">
    <name>pMSR2C</name>
</geneLocation>
<evidence type="ECO:0000313" key="3">
    <source>
        <dbReference type="EMBL" id="MDO6406629.1"/>
    </source>
</evidence>
<dbReference type="Proteomes" id="UP000424872">
    <property type="component" value="Plasmid pMSR2C"/>
</dbReference>
<evidence type="ECO:0000313" key="4">
    <source>
        <dbReference type="EMBL" id="QGR09720.1"/>
    </source>
</evidence>
<keyword evidence="1 3" id="KW-0560">Oxidoreductase</keyword>
<dbReference type="InterPro" id="IPR013328">
    <property type="entry name" value="6PGD_dom2"/>
</dbReference>
<dbReference type="Gene3D" id="1.10.1040.10">
    <property type="entry name" value="N-(1-d-carboxylethyl)-l-norvaline Dehydrogenase, domain 2"/>
    <property type="match status" value="1"/>
</dbReference>
<evidence type="ECO:0000256" key="1">
    <source>
        <dbReference type="ARBA" id="ARBA00023002"/>
    </source>
</evidence>